<organism evidence="3 4">
    <name type="scientific">Massilicoli timonensis</name>
    <dbReference type="NCBI Taxonomy" id="2015901"/>
    <lineage>
        <taxon>Bacteria</taxon>
        <taxon>Bacillati</taxon>
        <taxon>Bacillota</taxon>
        <taxon>Erysipelotrichia</taxon>
        <taxon>Erysipelotrichales</taxon>
        <taxon>Erysipelotrichaceae</taxon>
        <taxon>Massilicoli</taxon>
    </lineage>
</organism>
<evidence type="ECO:0000256" key="1">
    <source>
        <dbReference type="PROSITE-ProRule" id="PRU00339"/>
    </source>
</evidence>
<dbReference type="Proteomes" id="UP001524435">
    <property type="component" value="Unassembled WGS sequence"/>
</dbReference>
<keyword evidence="4" id="KW-1185">Reference proteome</keyword>
<dbReference type="RefSeq" id="WP_256198291.1">
    <property type="nucleotide sequence ID" value="NZ_JANGCH010000018.1"/>
</dbReference>
<gene>
    <name evidence="3" type="ORF">NE663_09880</name>
</gene>
<comment type="caution">
    <text evidence="3">The sequence shown here is derived from an EMBL/GenBank/DDBJ whole genome shotgun (WGS) entry which is preliminary data.</text>
</comment>
<dbReference type="InterPro" id="IPR010982">
    <property type="entry name" value="Lambda_DNA-bd_dom_sf"/>
</dbReference>
<protein>
    <recommendedName>
        <fullName evidence="5">XRE family transcriptional regulator</fullName>
    </recommendedName>
</protein>
<feature type="coiled-coil region" evidence="2">
    <location>
        <begin position="89"/>
        <end position="116"/>
    </location>
</feature>
<evidence type="ECO:0000313" key="4">
    <source>
        <dbReference type="Proteomes" id="UP001524435"/>
    </source>
</evidence>
<dbReference type="InterPro" id="IPR019734">
    <property type="entry name" value="TPR_rpt"/>
</dbReference>
<evidence type="ECO:0000313" key="3">
    <source>
        <dbReference type="EMBL" id="MCQ5122566.1"/>
    </source>
</evidence>
<keyword evidence="1" id="KW-0802">TPR repeat</keyword>
<sequence length="422" mass="50878">MLTNAEKEQLSKQIQLYRMLSGMSVRRFAEAIHMSSATYAKIQKKASDVSTCTYDKILSNLCLTYHKEIPACIKTEIMELHKAINYFDQENCKQIIDRIRKQLEAYQSEISCVNLTVFFQNLSRYFSQLYYLSENSIRIFMQYHDIFGKEMSELICFYCVYSSTMVSFPFEKQLYEQYPELEMMDYLPIQVHLMTKYQHDHNFEKMILLGETIKERAIQTNNQIMLYEYWDCIVGYYVQIEPNKIKQALKEMYRLAQTKDFPLIKKKQFYENYGRYCMKEQDYQTALDSFYQTLKLPENNMHVYSGTVLDILFCESQLDVASDFRKFRKMNRQYFESKSDYGLYCYYCEKQNLKNHERLAYLERKVLPYLTFYDNIARHQIEVELEHFQNTSKKLSILKRLKQENKDKKKQPKLRVLRVVFS</sequence>
<keyword evidence="2" id="KW-0175">Coiled coil</keyword>
<accession>A0ABT1SMW9</accession>
<name>A0ABT1SMW9_9FIRM</name>
<dbReference type="PROSITE" id="PS50005">
    <property type="entry name" value="TPR"/>
    <property type="match status" value="1"/>
</dbReference>
<feature type="repeat" description="TPR" evidence="1">
    <location>
        <begin position="267"/>
        <end position="300"/>
    </location>
</feature>
<proteinExistence type="predicted"/>
<evidence type="ECO:0000256" key="2">
    <source>
        <dbReference type="SAM" id="Coils"/>
    </source>
</evidence>
<dbReference type="EMBL" id="JANGCH010000018">
    <property type="protein sequence ID" value="MCQ5122566.1"/>
    <property type="molecule type" value="Genomic_DNA"/>
</dbReference>
<dbReference type="SUPFAM" id="SSF47413">
    <property type="entry name" value="lambda repressor-like DNA-binding domains"/>
    <property type="match status" value="1"/>
</dbReference>
<reference evidence="3 4" key="1">
    <citation type="submission" date="2022-06" db="EMBL/GenBank/DDBJ databases">
        <title>Isolation of gut microbiota from human fecal samples.</title>
        <authorList>
            <person name="Pamer E.G."/>
            <person name="Barat B."/>
            <person name="Waligurski E."/>
            <person name="Medina S."/>
            <person name="Paddock L."/>
            <person name="Mostad J."/>
        </authorList>
    </citation>
    <scope>NUCLEOTIDE SEQUENCE [LARGE SCALE GENOMIC DNA]</scope>
    <source>
        <strain evidence="3 4">DFI.6.1</strain>
    </source>
</reference>
<evidence type="ECO:0008006" key="5">
    <source>
        <dbReference type="Google" id="ProtNLM"/>
    </source>
</evidence>